<dbReference type="AlphaFoldDB" id="A0A517SKS3"/>
<proteinExistence type="predicted"/>
<dbReference type="EMBL" id="CP036271">
    <property type="protein sequence ID" value="QDT56729.1"/>
    <property type="molecule type" value="Genomic_DNA"/>
</dbReference>
<protein>
    <submittedName>
        <fullName evidence="2">Uncharacterized protein</fullName>
    </submittedName>
</protein>
<dbReference type="RefSeq" id="WP_145034165.1">
    <property type="nucleotide sequence ID" value="NZ_CP036271.1"/>
</dbReference>
<accession>A0A517SKS3</accession>
<feature type="compositionally biased region" description="Low complexity" evidence="1">
    <location>
        <begin position="51"/>
        <end position="69"/>
    </location>
</feature>
<dbReference type="PROSITE" id="PS51257">
    <property type="entry name" value="PROKAR_LIPOPROTEIN"/>
    <property type="match status" value="1"/>
</dbReference>
<dbReference type="KEGG" id="ccos:Pan44_47890"/>
<keyword evidence="3" id="KW-1185">Reference proteome</keyword>
<evidence type="ECO:0000313" key="3">
    <source>
        <dbReference type="Proteomes" id="UP000315700"/>
    </source>
</evidence>
<evidence type="ECO:0000313" key="2">
    <source>
        <dbReference type="EMBL" id="QDT56729.1"/>
    </source>
</evidence>
<name>A0A517SKS3_9PLAN</name>
<gene>
    <name evidence="2" type="ORF">Pan44_47890</name>
</gene>
<evidence type="ECO:0000256" key="1">
    <source>
        <dbReference type="SAM" id="MobiDB-lite"/>
    </source>
</evidence>
<dbReference type="InParanoid" id="A0A517SKS3"/>
<organism evidence="2 3">
    <name type="scientific">Caulifigura coniformis</name>
    <dbReference type="NCBI Taxonomy" id="2527983"/>
    <lineage>
        <taxon>Bacteria</taxon>
        <taxon>Pseudomonadati</taxon>
        <taxon>Planctomycetota</taxon>
        <taxon>Planctomycetia</taxon>
        <taxon>Planctomycetales</taxon>
        <taxon>Planctomycetaceae</taxon>
        <taxon>Caulifigura</taxon>
    </lineage>
</organism>
<sequence>MRQFRLATGVVALAMAAGGCGGNSSPDRTSTKVLRPEEVKISLGKEPAPAPAAEESSSTPAGSPEASAP</sequence>
<dbReference type="Proteomes" id="UP000315700">
    <property type="component" value="Chromosome"/>
</dbReference>
<reference evidence="2 3" key="1">
    <citation type="submission" date="2019-02" db="EMBL/GenBank/DDBJ databases">
        <title>Deep-cultivation of Planctomycetes and their phenomic and genomic characterization uncovers novel biology.</title>
        <authorList>
            <person name="Wiegand S."/>
            <person name="Jogler M."/>
            <person name="Boedeker C."/>
            <person name="Pinto D."/>
            <person name="Vollmers J."/>
            <person name="Rivas-Marin E."/>
            <person name="Kohn T."/>
            <person name="Peeters S.H."/>
            <person name="Heuer A."/>
            <person name="Rast P."/>
            <person name="Oberbeckmann S."/>
            <person name="Bunk B."/>
            <person name="Jeske O."/>
            <person name="Meyerdierks A."/>
            <person name="Storesund J.E."/>
            <person name="Kallscheuer N."/>
            <person name="Luecker S."/>
            <person name="Lage O.M."/>
            <person name="Pohl T."/>
            <person name="Merkel B.J."/>
            <person name="Hornburger P."/>
            <person name="Mueller R.-W."/>
            <person name="Bruemmer F."/>
            <person name="Labrenz M."/>
            <person name="Spormann A.M."/>
            <person name="Op den Camp H."/>
            <person name="Overmann J."/>
            <person name="Amann R."/>
            <person name="Jetten M.S.M."/>
            <person name="Mascher T."/>
            <person name="Medema M.H."/>
            <person name="Devos D.P."/>
            <person name="Kaster A.-K."/>
            <person name="Ovreas L."/>
            <person name="Rohde M."/>
            <person name="Galperin M.Y."/>
            <person name="Jogler C."/>
        </authorList>
    </citation>
    <scope>NUCLEOTIDE SEQUENCE [LARGE SCALE GENOMIC DNA]</scope>
    <source>
        <strain evidence="2 3">Pan44</strain>
    </source>
</reference>
<feature type="region of interest" description="Disordered" evidence="1">
    <location>
        <begin position="41"/>
        <end position="69"/>
    </location>
</feature>